<dbReference type="FunFam" id="3.30.230.40:FF:000001">
    <property type="entry name" value="Imidazoleglycerol-phosphate dehydratase HisB"/>
    <property type="match status" value="1"/>
</dbReference>
<evidence type="ECO:0000256" key="2">
    <source>
        <dbReference type="ARBA" id="ARBA00016664"/>
    </source>
</evidence>
<dbReference type="InterPro" id="IPR020565">
    <property type="entry name" value="ImidazoleglycerP_deHydtase_CS"/>
</dbReference>
<dbReference type="InterPro" id="IPR038494">
    <property type="entry name" value="IGPD_sf"/>
</dbReference>
<dbReference type="FunFam" id="3.30.230.40:FF:000003">
    <property type="entry name" value="Imidazoleglycerol-phosphate dehydratase HisB"/>
    <property type="match status" value="1"/>
</dbReference>
<dbReference type="PROSITE" id="PS00955">
    <property type="entry name" value="IGP_DEHYDRATASE_2"/>
    <property type="match status" value="1"/>
</dbReference>
<dbReference type="GO" id="GO:0000105">
    <property type="term" value="P:L-histidine biosynthetic process"/>
    <property type="evidence" value="ECO:0007669"/>
    <property type="project" value="UniProtKB-UniRule"/>
</dbReference>
<evidence type="ECO:0000313" key="9">
    <source>
        <dbReference type="Proteomes" id="UP000243205"/>
    </source>
</evidence>
<dbReference type="AlphaFoldDB" id="A0A1G6WXF5"/>
<evidence type="ECO:0000256" key="4">
    <source>
        <dbReference type="ARBA" id="ARBA00023102"/>
    </source>
</evidence>
<evidence type="ECO:0000256" key="3">
    <source>
        <dbReference type="ARBA" id="ARBA00022605"/>
    </source>
</evidence>
<comment type="subcellular location">
    <subcellularLocation>
        <location evidence="6 7">Cytoplasm</location>
    </subcellularLocation>
</comment>
<evidence type="ECO:0000313" key="8">
    <source>
        <dbReference type="EMBL" id="SDD70582.1"/>
    </source>
</evidence>
<comment type="catalytic activity">
    <reaction evidence="6 7">
        <text>D-erythro-1-(imidazol-4-yl)glycerol 3-phosphate = 3-(imidazol-4-yl)-2-oxopropyl phosphate + H2O</text>
        <dbReference type="Rhea" id="RHEA:11040"/>
        <dbReference type="ChEBI" id="CHEBI:15377"/>
        <dbReference type="ChEBI" id="CHEBI:57766"/>
        <dbReference type="ChEBI" id="CHEBI:58278"/>
        <dbReference type="EC" id="4.2.1.19"/>
    </reaction>
</comment>
<keyword evidence="9" id="KW-1185">Reference proteome</keyword>
<dbReference type="NCBIfam" id="NF002115">
    <property type="entry name" value="PRK00951.2-5"/>
    <property type="match status" value="1"/>
</dbReference>
<keyword evidence="3 6" id="KW-0028">Amino-acid biosynthesis</keyword>
<dbReference type="NCBIfam" id="NF002111">
    <property type="entry name" value="PRK00951.2-1"/>
    <property type="match status" value="1"/>
</dbReference>
<evidence type="ECO:0000256" key="7">
    <source>
        <dbReference type="RuleBase" id="RU000599"/>
    </source>
</evidence>
<keyword evidence="4 6" id="KW-0368">Histidine biosynthesis</keyword>
<evidence type="ECO:0000256" key="1">
    <source>
        <dbReference type="ARBA" id="ARBA00005047"/>
    </source>
</evidence>
<dbReference type="NCBIfam" id="NF002114">
    <property type="entry name" value="PRK00951.2-4"/>
    <property type="match status" value="1"/>
</dbReference>
<keyword evidence="5 6" id="KW-0456">Lyase</keyword>
<sequence>MATQRCARIERQTAETRIELSLCLDGSGQADIVTGVPFMDHMLCLLAGHGFFDLQVRASGDTAVDDHHTVEDLGICLGEAFRQALGDKKGIRRYGQCQLPMHEALAELVLDFSGRPYLVYNVELPKAKVGTFDIELVEEFLVAFCNHAGVNLHVNLAYGRNLHHIIEAIFKGLGRALDAATGFDPRIQGVLSTKGRLE</sequence>
<evidence type="ECO:0000256" key="6">
    <source>
        <dbReference type="HAMAP-Rule" id="MF_00076"/>
    </source>
</evidence>
<dbReference type="CDD" id="cd07914">
    <property type="entry name" value="IGPD"/>
    <property type="match status" value="1"/>
</dbReference>
<dbReference type="RefSeq" id="WP_092075226.1">
    <property type="nucleotide sequence ID" value="NZ_CALFZY010000019.1"/>
</dbReference>
<protein>
    <recommendedName>
        <fullName evidence="2 6">Imidazoleglycerol-phosphate dehydratase</fullName>
        <shortName evidence="6">IGPD</shortName>
        <ecNumber evidence="6 7">4.2.1.19</ecNumber>
    </recommendedName>
</protein>
<comment type="similarity">
    <text evidence="6 7">Belongs to the imidazoleglycerol-phosphate dehydratase family.</text>
</comment>
<dbReference type="STRING" id="57664.SAMN05661003_10165"/>
<dbReference type="UniPathway" id="UPA00031">
    <property type="reaction ID" value="UER00011"/>
</dbReference>
<dbReference type="GO" id="GO:0005737">
    <property type="term" value="C:cytoplasm"/>
    <property type="evidence" value="ECO:0007669"/>
    <property type="project" value="UniProtKB-SubCell"/>
</dbReference>
<accession>A0A1G6WXF5</accession>
<dbReference type="Pfam" id="PF00475">
    <property type="entry name" value="IGPD"/>
    <property type="match status" value="1"/>
</dbReference>
<reference evidence="9" key="1">
    <citation type="submission" date="2016-10" db="EMBL/GenBank/DDBJ databases">
        <authorList>
            <person name="Varghese N."/>
            <person name="Submissions S."/>
        </authorList>
    </citation>
    <scope>NUCLEOTIDE SEQUENCE [LARGE SCALE GENOMIC DNA]</scope>
    <source>
        <strain evidence="9">DSM 8987</strain>
    </source>
</reference>
<dbReference type="InterPro" id="IPR020568">
    <property type="entry name" value="Ribosomal_Su5_D2-typ_SF"/>
</dbReference>
<evidence type="ECO:0000256" key="5">
    <source>
        <dbReference type="ARBA" id="ARBA00023239"/>
    </source>
</evidence>
<dbReference type="PANTHER" id="PTHR23133:SF2">
    <property type="entry name" value="IMIDAZOLEGLYCEROL-PHOSPHATE DEHYDRATASE"/>
    <property type="match status" value="1"/>
</dbReference>
<keyword evidence="6" id="KW-0963">Cytoplasm</keyword>
<dbReference type="EC" id="4.2.1.19" evidence="6 7"/>
<name>A0A1G6WXF5_9BACT</name>
<gene>
    <name evidence="6" type="primary">hisB</name>
    <name evidence="8" type="ORF">SAMN05661003_10165</name>
</gene>
<dbReference type="EMBL" id="FNAQ01000001">
    <property type="protein sequence ID" value="SDD70582.1"/>
    <property type="molecule type" value="Genomic_DNA"/>
</dbReference>
<organism evidence="8 9">
    <name type="scientific">Desulfuromonas thiophila</name>
    <dbReference type="NCBI Taxonomy" id="57664"/>
    <lineage>
        <taxon>Bacteria</taxon>
        <taxon>Pseudomonadati</taxon>
        <taxon>Thermodesulfobacteriota</taxon>
        <taxon>Desulfuromonadia</taxon>
        <taxon>Desulfuromonadales</taxon>
        <taxon>Desulfuromonadaceae</taxon>
        <taxon>Desulfuromonas</taxon>
    </lineage>
</organism>
<dbReference type="OrthoDB" id="9790411at2"/>
<dbReference type="HAMAP" id="MF_00076">
    <property type="entry name" value="HisB"/>
    <property type="match status" value="1"/>
</dbReference>
<dbReference type="InterPro" id="IPR000807">
    <property type="entry name" value="ImidazoleglycerolP_deHydtase"/>
</dbReference>
<dbReference type="PANTHER" id="PTHR23133">
    <property type="entry name" value="IMIDAZOLEGLYCEROL-PHOSPHATE DEHYDRATASE HIS7"/>
    <property type="match status" value="1"/>
</dbReference>
<proteinExistence type="inferred from homology"/>
<dbReference type="SUPFAM" id="SSF54211">
    <property type="entry name" value="Ribosomal protein S5 domain 2-like"/>
    <property type="match status" value="2"/>
</dbReference>
<comment type="pathway">
    <text evidence="1 6 7">Amino-acid biosynthesis; L-histidine biosynthesis; L-histidine from 5-phospho-alpha-D-ribose 1-diphosphate: step 6/9.</text>
</comment>
<dbReference type="PROSITE" id="PS00954">
    <property type="entry name" value="IGP_DEHYDRATASE_1"/>
    <property type="match status" value="1"/>
</dbReference>
<dbReference type="Proteomes" id="UP000243205">
    <property type="component" value="Unassembled WGS sequence"/>
</dbReference>
<dbReference type="Gene3D" id="3.30.230.40">
    <property type="entry name" value="Imidazole glycerol phosphate dehydratase, domain 1"/>
    <property type="match status" value="2"/>
</dbReference>
<dbReference type="GO" id="GO:0004424">
    <property type="term" value="F:imidazoleglycerol-phosphate dehydratase activity"/>
    <property type="evidence" value="ECO:0007669"/>
    <property type="project" value="UniProtKB-UniRule"/>
</dbReference>